<accession>A0A4D4MUY7</accession>
<comment type="caution">
    <text evidence="1">The sequence shown here is derived from an EMBL/GenBank/DDBJ whole genome shotgun (WGS) entry which is preliminary data.</text>
</comment>
<name>A0A4D4MUY7_STRAX</name>
<dbReference type="STRING" id="33903.AQJ43_20830"/>
<dbReference type="Proteomes" id="UP000299211">
    <property type="component" value="Unassembled WGS sequence"/>
</dbReference>
<evidence type="ECO:0000313" key="1">
    <source>
        <dbReference type="EMBL" id="GDY75554.1"/>
    </source>
</evidence>
<gene>
    <name evidence="1" type="ORF">SAV31267_050390</name>
</gene>
<sequence length="54" mass="5944">MSIPADTMRAVERLVGSDQAASFVALAAERELRARALDQLAAKHMHKHIVDEES</sequence>
<proteinExistence type="predicted"/>
<organism evidence="1 2">
    <name type="scientific">Streptomyces avermitilis</name>
    <dbReference type="NCBI Taxonomy" id="33903"/>
    <lineage>
        <taxon>Bacteria</taxon>
        <taxon>Bacillati</taxon>
        <taxon>Actinomycetota</taxon>
        <taxon>Actinomycetes</taxon>
        <taxon>Kitasatosporales</taxon>
        <taxon>Streptomycetaceae</taxon>
        <taxon>Streptomyces</taxon>
    </lineage>
</organism>
<dbReference type="EMBL" id="BJHY01000001">
    <property type="protein sequence ID" value="GDY75554.1"/>
    <property type="molecule type" value="Genomic_DNA"/>
</dbReference>
<protein>
    <submittedName>
        <fullName evidence="1">Uncharacterized protein</fullName>
    </submittedName>
</protein>
<reference evidence="1 2" key="1">
    <citation type="submission" date="2019-04" db="EMBL/GenBank/DDBJ databases">
        <title>Draft genome sequences of Streptomyces avermitilis ATCC 31267.</title>
        <authorList>
            <person name="Komaki H."/>
            <person name="Tamura T."/>
            <person name="Hosoyama A."/>
        </authorList>
    </citation>
    <scope>NUCLEOTIDE SEQUENCE [LARGE SCALE GENOMIC DNA]</scope>
    <source>
        <strain evidence="1 2">ATCC 31267</strain>
    </source>
</reference>
<evidence type="ECO:0000313" key="2">
    <source>
        <dbReference type="Proteomes" id="UP000299211"/>
    </source>
</evidence>
<dbReference type="AlphaFoldDB" id="A0A4D4MUY7"/>